<dbReference type="AlphaFoldDB" id="A0A078A702"/>
<organism evidence="1 2">
    <name type="scientific">Stylonychia lemnae</name>
    <name type="common">Ciliate</name>
    <dbReference type="NCBI Taxonomy" id="5949"/>
    <lineage>
        <taxon>Eukaryota</taxon>
        <taxon>Sar</taxon>
        <taxon>Alveolata</taxon>
        <taxon>Ciliophora</taxon>
        <taxon>Intramacronucleata</taxon>
        <taxon>Spirotrichea</taxon>
        <taxon>Stichotrichia</taxon>
        <taxon>Sporadotrichida</taxon>
        <taxon>Oxytrichidae</taxon>
        <taxon>Stylonychinae</taxon>
        <taxon>Stylonychia</taxon>
    </lineage>
</organism>
<keyword evidence="2" id="KW-1185">Reference proteome</keyword>
<reference evidence="1 2" key="1">
    <citation type="submission" date="2014-06" db="EMBL/GenBank/DDBJ databases">
        <authorList>
            <person name="Swart Estienne"/>
        </authorList>
    </citation>
    <scope>NUCLEOTIDE SEQUENCE [LARGE SCALE GENOMIC DNA]</scope>
    <source>
        <strain evidence="1 2">130c</strain>
    </source>
</reference>
<evidence type="ECO:0000313" key="1">
    <source>
        <dbReference type="EMBL" id="CDW78019.1"/>
    </source>
</evidence>
<dbReference type="Proteomes" id="UP000039865">
    <property type="component" value="Unassembled WGS sequence"/>
</dbReference>
<dbReference type="InParanoid" id="A0A078A702"/>
<sequence>MIPHAILVAQNSGNVLMMGIQYTSTAIFNLFATQFDEFSMFRVNVYNANMLAPFNPIISQMSDKFYFLVGCIESLDPSTALMGMFIFDQQNYKANILSRNVIESYIQRKFECLGVKIFEETDISLVYLATNSVTSSIFITNLKQDPFIYPATFSVSEQWRQIKSEQIKVYQFKYVSTKNDFFYLGYLNEQPGQQRAFLSQFKGTNTYYNIYNDFDPRSYGEFLYSSEFSSTPTIEWGNFSSNNESLTTTIIQFYQDLLPYVVLWKNQTIKTNSQINVSKLSVQQVRIPKNLPKYIDCYLGKRCEIYYAKFSIANQCSDEITLNKSYTTEITINSTFQFSKFNFSEQSTIVANFTAKFLKLLNIGLHEVRVAYSIADALNLVNKWNLMQDFFILNITNTCATEFNLIKDIKNISIRHEISSDIIYYSIPKLMLGPDQGCFKQTLRILRNITLQDQNLMLFWDKLQEFQVGILANSPKEIGEYEFLFDVMVKADIQQFQSRLYQPYSFKFEVYNDVGQFSISNSAPYFLSSVLDIEANVGVMQIIDLPNI</sequence>
<evidence type="ECO:0000313" key="2">
    <source>
        <dbReference type="Proteomes" id="UP000039865"/>
    </source>
</evidence>
<name>A0A078A702_STYLE</name>
<dbReference type="EMBL" id="CCKQ01006699">
    <property type="protein sequence ID" value="CDW78019.1"/>
    <property type="molecule type" value="Genomic_DNA"/>
</dbReference>
<accession>A0A078A702</accession>
<protein>
    <submittedName>
        <fullName evidence="1">Uncharacterized protein</fullName>
    </submittedName>
</protein>
<gene>
    <name evidence="1" type="primary">Contig210.g246</name>
    <name evidence="1" type="ORF">STYLEM_6989</name>
</gene>
<proteinExistence type="predicted"/>